<evidence type="ECO:0000256" key="2">
    <source>
        <dbReference type="ARBA" id="ARBA00022705"/>
    </source>
</evidence>
<accession>A0A2R8FGG4</accession>
<dbReference type="CDD" id="cd08642">
    <property type="entry name" value="DNA_pol_A_pol_I_A"/>
    <property type="match status" value="1"/>
</dbReference>
<sequence>MQTLSIDLETYSDQPLAKTGVYRYVESPDFEILLFAYSVDGGPVRQIDLACGEKIPSEILSALENETVTKWAFNANFERICLSHFLGYPTGDYLKPDSWKCSMVWAAYMGLPLSLEGAGAVLGLEKQKLSEGKDLIKYFCQPCAPTKSNGQRTRNLPKHSPDKWLAFKRYNIRDVETEMSIQARLSKYPVPDSVWEEYHLDQEINDRGVGLDMELVRQAIQMDGRSRSELTQAMKELTSLDNPNSVQQMKQWLADNGMETDTLGKKAVAELLKTAPPQLQKVLTLRQQLAKSSVKKYQAMETAVCSDGRARGMFQFYGANRTGRWAGRIIQMQNLPQNHLDDLSEVRGLVRAGDFDAVEMLYEDVPNTLSQLIRTAFVPQGDRKFIVADFSAIEARVIAWLAGEKWRQDVFAEGKDIYCASASQMFGVPVEKHGVNGHLRQKGKIAELALGYGGSVGALKAMGALEMGLSEDELPALVSAWRQSNPKIVQFWWAVDRAVMDAITRKTTTKTHGIVFSARNGMLFITLPSGRSLAYVKPKIGTNKFGGDCITYEGVGGTKKWERLDSYGPKFVENIVQATSRDILCYAMRTLRCCSIVMHIHDEVVIEADRRMSLQAVCEQMGRTPPWAKGLRLRADGYETDFYKKD</sequence>
<reference evidence="5" key="1">
    <citation type="journal article" date="2018" name="Genome Biol. Evol.">
        <title>Two Groups of Cocirculating, Epidemic Clostridiodes difficile Strains Microdiversify through Different Mechanisms.</title>
        <authorList>
            <person name="Murillo T."/>
            <person name="Ramirez-Vargas G."/>
            <person name="Riedel T."/>
            <person name="Overmann J."/>
            <person name="Andersen J.M."/>
            <person name="Guzman-Verri C."/>
            <person name="Chaves-Olarte E."/>
            <person name="Rodriguez C."/>
        </authorList>
    </citation>
    <scope>NUCLEOTIDE SEQUENCE</scope>
    <source>
        <strain evidence="5">LIBA-2945</strain>
    </source>
</reference>
<dbReference type="PRINTS" id="PR00868">
    <property type="entry name" value="DNAPOLI"/>
</dbReference>
<name>A0A2R8FGG4_CLODI</name>
<keyword evidence="5" id="KW-0239">DNA-directed DNA polymerase</keyword>
<dbReference type="Gene3D" id="1.10.150.20">
    <property type="entry name" value="5' to 3' exonuclease, C-terminal subdomain"/>
    <property type="match status" value="1"/>
</dbReference>
<proteinExistence type="predicted"/>
<dbReference type="InterPro" id="IPR001098">
    <property type="entry name" value="DNA-dir_DNA_pol_A_palm_dom"/>
</dbReference>
<dbReference type="AlphaFoldDB" id="A0A2R8FGG4"/>
<gene>
    <name evidence="5" type="ORF">ProphageCTn5LIBA2945_00043</name>
</gene>
<dbReference type="InterPro" id="IPR043502">
    <property type="entry name" value="DNA/RNA_pol_sf"/>
</dbReference>
<organism evidence="5">
    <name type="scientific">Clostridioides difficile</name>
    <name type="common">Peptoclostridium difficile</name>
    <dbReference type="NCBI Taxonomy" id="1496"/>
    <lineage>
        <taxon>Bacteria</taxon>
        <taxon>Bacillati</taxon>
        <taxon>Bacillota</taxon>
        <taxon>Clostridia</taxon>
        <taxon>Peptostreptococcales</taxon>
        <taxon>Peptostreptococcaceae</taxon>
        <taxon>Clostridioides</taxon>
    </lineage>
</organism>
<keyword evidence="5" id="KW-0808">Transferase</keyword>
<dbReference type="InterPro" id="IPR002298">
    <property type="entry name" value="DNA_polymerase_A"/>
</dbReference>
<dbReference type="EC" id="2.7.7.7" evidence="1"/>
<comment type="catalytic activity">
    <reaction evidence="3">
        <text>DNA(n) + a 2'-deoxyribonucleoside 5'-triphosphate = DNA(n+1) + diphosphate</text>
        <dbReference type="Rhea" id="RHEA:22508"/>
        <dbReference type="Rhea" id="RHEA-COMP:17339"/>
        <dbReference type="Rhea" id="RHEA-COMP:17340"/>
        <dbReference type="ChEBI" id="CHEBI:33019"/>
        <dbReference type="ChEBI" id="CHEBI:61560"/>
        <dbReference type="ChEBI" id="CHEBI:173112"/>
        <dbReference type="EC" id="2.7.7.7"/>
    </reaction>
</comment>
<dbReference type="GO" id="GO:0006261">
    <property type="term" value="P:DNA-templated DNA replication"/>
    <property type="evidence" value="ECO:0007669"/>
    <property type="project" value="InterPro"/>
</dbReference>
<dbReference type="EMBL" id="MF547665">
    <property type="protein sequence ID" value="AUV57969.1"/>
    <property type="molecule type" value="Genomic_DNA"/>
</dbReference>
<dbReference type="GO" id="GO:0003887">
    <property type="term" value="F:DNA-directed DNA polymerase activity"/>
    <property type="evidence" value="ECO:0007669"/>
    <property type="project" value="UniProtKB-KW"/>
</dbReference>
<keyword evidence="2" id="KW-0235">DNA replication</keyword>
<dbReference type="SMART" id="SM00482">
    <property type="entry name" value="POLAc"/>
    <property type="match status" value="1"/>
</dbReference>
<feature type="domain" description="DNA-directed DNA polymerase family A palm" evidence="4">
    <location>
        <begin position="370"/>
        <end position="612"/>
    </location>
</feature>
<protein>
    <recommendedName>
        <fullName evidence="1">DNA-directed DNA polymerase</fullName>
        <ecNumber evidence="1">2.7.7.7</ecNumber>
    </recommendedName>
</protein>
<evidence type="ECO:0000256" key="1">
    <source>
        <dbReference type="ARBA" id="ARBA00012417"/>
    </source>
</evidence>
<evidence type="ECO:0000256" key="3">
    <source>
        <dbReference type="ARBA" id="ARBA00049244"/>
    </source>
</evidence>
<dbReference type="GO" id="GO:0003677">
    <property type="term" value="F:DNA binding"/>
    <property type="evidence" value="ECO:0007669"/>
    <property type="project" value="InterPro"/>
</dbReference>
<dbReference type="Pfam" id="PF00476">
    <property type="entry name" value="DNA_pol_A"/>
    <property type="match status" value="1"/>
</dbReference>
<evidence type="ECO:0000313" key="5">
    <source>
        <dbReference type="EMBL" id="AUV57969.1"/>
    </source>
</evidence>
<dbReference type="SUPFAM" id="SSF56672">
    <property type="entry name" value="DNA/RNA polymerases"/>
    <property type="match status" value="1"/>
</dbReference>
<dbReference type="RefSeq" id="WP_113649364.1">
    <property type="nucleotide sequence ID" value="NZ_CP011846.1"/>
</dbReference>
<evidence type="ECO:0000259" key="4">
    <source>
        <dbReference type="SMART" id="SM00482"/>
    </source>
</evidence>
<dbReference type="GO" id="GO:0006302">
    <property type="term" value="P:double-strand break repair"/>
    <property type="evidence" value="ECO:0007669"/>
    <property type="project" value="TreeGrafter"/>
</dbReference>
<dbReference type="PANTHER" id="PTHR10133">
    <property type="entry name" value="DNA POLYMERASE I"/>
    <property type="match status" value="1"/>
</dbReference>
<dbReference type="PANTHER" id="PTHR10133:SF27">
    <property type="entry name" value="DNA POLYMERASE NU"/>
    <property type="match status" value="1"/>
</dbReference>
<keyword evidence="5" id="KW-0548">Nucleotidyltransferase</keyword>